<dbReference type="CDD" id="cd00564">
    <property type="entry name" value="TMP_TenI"/>
    <property type="match status" value="1"/>
</dbReference>
<evidence type="ECO:0000256" key="7">
    <source>
        <dbReference type="ARBA" id="ARBA00047851"/>
    </source>
</evidence>
<dbReference type="InterPro" id="IPR013785">
    <property type="entry name" value="Aldolase_TIM"/>
</dbReference>
<evidence type="ECO:0000256" key="5">
    <source>
        <dbReference type="ARBA" id="ARBA00022977"/>
    </source>
</evidence>
<keyword evidence="5 9" id="KW-0784">Thiamine biosynthesis</keyword>
<comment type="caution">
    <text evidence="13">The sequence shown here is derived from an EMBL/GenBank/DDBJ whole genome shotgun (WGS) entry which is preliminary data.</text>
</comment>
<evidence type="ECO:0000259" key="12">
    <source>
        <dbReference type="Pfam" id="PF02581"/>
    </source>
</evidence>
<keyword evidence="3 9" id="KW-0479">Metal-binding</keyword>
<feature type="binding site" evidence="9">
    <location>
        <position position="165"/>
    </location>
    <ligand>
        <name>2-[(2R,5Z)-2-carboxy-4-methylthiazol-5(2H)-ylidene]ethyl phosphate</name>
        <dbReference type="ChEBI" id="CHEBI:62899"/>
    </ligand>
</feature>
<dbReference type="Proteomes" id="UP001623591">
    <property type="component" value="Unassembled WGS sequence"/>
</dbReference>
<feature type="binding site" evidence="9">
    <location>
        <position position="70"/>
    </location>
    <ligand>
        <name>Mg(2+)</name>
        <dbReference type="ChEBI" id="CHEBI:18420"/>
    </ligand>
</feature>
<evidence type="ECO:0000256" key="11">
    <source>
        <dbReference type="RuleBase" id="RU004253"/>
    </source>
</evidence>
<sequence>MEIDYRLYLVTDRVFLGNKSLKDAVSEAIEGGVTFIQIREKDISTRAFYNIASEVKEVTDYYKVPLVINDRIDIAQAIDADGVHLGQSDMPIQIARKILGKNKIIGISVEDVKEAKEAEGNGADYVGVGTVFYTGTKKDINKPIGLNGLREVCGSIKIPKVAIGGINKYNLKDILRAGADGAAIVSAILGEKDIKEASKLLKSLF</sequence>
<evidence type="ECO:0000256" key="8">
    <source>
        <dbReference type="ARBA" id="ARBA00047883"/>
    </source>
</evidence>
<comment type="catalytic activity">
    <reaction evidence="7 9 10">
        <text>2-(2-carboxy-4-methylthiazol-5-yl)ethyl phosphate + 4-amino-2-methyl-5-(diphosphooxymethyl)pyrimidine + 2 H(+) = thiamine phosphate + CO2 + diphosphate</text>
        <dbReference type="Rhea" id="RHEA:47848"/>
        <dbReference type="ChEBI" id="CHEBI:15378"/>
        <dbReference type="ChEBI" id="CHEBI:16526"/>
        <dbReference type="ChEBI" id="CHEBI:33019"/>
        <dbReference type="ChEBI" id="CHEBI:37575"/>
        <dbReference type="ChEBI" id="CHEBI:57841"/>
        <dbReference type="ChEBI" id="CHEBI:62890"/>
        <dbReference type="EC" id="2.5.1.3"/>
    </reaction>
</comment>
<feature type="binding site" evidence="9">
    <location>
        <position position="89"/>
    </location>
    <ligand>
        <name>Mg(2+)</name>
        <dbReference type="ChEBI" id="CHEBI:18420"/>
    </ligand>
</feature>
<proteinExistence type="inferred from homology"/>
<evidence type="ECO:0000256" key="9">
    <source>
        <dbReference type="HAMAP-Rule" id="MF_00097"/>
    </source>
</evidence>
<feature type="binding site" evidence="9">
    <location>
        <begin position="37"/>
        <end position="41"/>
    </location>
    <ligand>
        <name>4-amino-2-methyl-5-(diphosphooxymethyl)pyrimidine</name>
        <dbReference type="ChEBI" id="CHEBI:57841"/>
    </ligand>
</feature>
<dbReference type="InterPro" id="IPR036206">
    <property type="entry name" value="ThiamineP_synth_sf"/>
</dbReference>
<dbReference type="InterPro" id="IPR034291">
    <property type="entry name" value="TMP_synthase"/>
</dbReference>
<evidence type="ECO:0000256" key="2">
    <source>
        <dbReference type="ARBA" id="ARBA00022679"/>
    </source>
</evidence>
<dbReference type="InterPro" id="IPR022998">
    <property type="entry name" value="ThiamineP_synth_TenI"/>
</dbReference>
<comment type="function">
    <text evidence="9">Condenses 4-methyl-5-(beta-hydroxyethyl)thiazole monophosphate (THZ-P) and 2-methyl-4-amino-5-hydroxymethyl pyrimidine pyrophosphate (HMP-PP) to form thiamine monophosphate (TMP).</text>
</comment>
<comment type="cofactor">
    <cofactor evidence="9">
        <name>Mg(2+)</name>
        <dbReference type="ChEBI" id="CHEBI:18420"/>
    </cofactor>
    <text evidence="9">Binds 1 Mg(2+) ion per subunit.</text>
</comment>
<feature type="binding site" evidence="9">
    <location>
        <position position="69"/>
    </location>
    <ligand>
        <name>4-amino-2-methyl-5-(diphosphooxymethyl)pyrimidine</name>
        <dbReference type="ChEBI" id="CHEBI:57841"/>
    </ligand>
</feature>
<dbReference type="RefSeq" id="WP_406770549.1">
    <property type="nucleotide sequence ID" value="NZ_JBJHZZ010000013.1"/>
</dbReference>
<evidence type="ECO:0000313" key="14">
    <source>
        <dbReference type="Proteomes" id="UP001623591"/>
    </source>
</evidence>
<accession>A0ABW8T6L0</accession>
<feature type="binding site" evidence="9">
    <location>
        <position position="108"/>
    </location>
    <ligand>
        <name>4-amino-2-methyl-5-(diphosphooxymethyl)pyrimidine</name>
        <dbReference type="ChEBI" id="CHEBI:57841"/>
    </ligand>
</feature>
<dbReference type="Pfam" id="PF02581">
    <property type="entry name" value="TMP-TENI"/>
    <property type="match status" value="1"/>
</dbReference>
<protein>
    <recommendedName>
        <fullName evidence="9">Thiamine-phosphate synthase</fullName>
        <shortName evidence="9">TP synthase</shortName>
        <shortName evidence="9">TPS</shortName>
        <ecNumber evidence="9">2.5.1.3</ecNumber>
    </recommendedName>
    <alternativeName>
        <fullName evidence="9">Thiamine-phosphate pyrophosphorylase</fullName>
        <shortName evidence="9">TMP pyrophosphorylase</shortName>
        <shortName evidence="9">TMP-PPase</shortName>
    </alternativeName>
</protein>
<gene>
    <name evidence="9 13" type="primary">thiE</name>
    <name evidence="13" type="ORF">ACJDUG_14245</name>
</gene>
<comment type="catalytic activity">
    <reaction evidence="8 9 10">
        <text>2-[(2R,5Z)-2-carboxy-4-methylthiazol-5(2H)-ylidene]ethyl phosphate + 4-amino-2-methyl-5-(diphosphooxymethyl)pyrimidine + 2 H(+) = thiamine phosphate + CO2 + diphosphate</text>
        <dbReference type="Rhea" id="RHEA:47844"/>
        <dbReference type="ChEBI" id="CHEBI:15378"/>
        <dbReference type="ChEBI" id="CHEBI:16526"/>
        <dbReference type="ChEBI" id="CHEBI:33019"/>
        <dbReference type="ChEBI" id="CHEBI:37575"/>
        <dbReference type="ChEBI" id="CHEBI:57841"/>
        <dbReference type="ChEBI" id="CHEBI:62899"/>
        <dbReference type="EC" id="2.5.1.3"/>
    </reaction>
</comment>
<evidence type="ECO:0000256" key="1">
    <source>
        <dbReference type="ARBA" id="ARBA00005165"/>
    </source>
</evidence>
<feature type="binding site" evidence="9">
    <location>
        <begin position="134"/>
        <end position="136"/>
    </location>
    <ligand>
        <name>2-[(2R,5Z)-2-carboxy-4-methylthiazol-5(2H)-ylidene]ethyl phosphate</name>
        <dbReference type="ChEBI" id="CHEBI:62899"/>
    </ligand>
</feature>
<dbReference type="GO" id="GO:0004789">
    <property type="term" value="F:thiamine-phosphate diphosphorylase activity"/>
    <property type="evidence" value="ECO:0007669"/>
    <property type="project" value="UniProtKB-EC"/>
</dbReference>
<dbReference type="Gene3D" id="3.20.20.70">
    <property type="entry name" value="Aldolase class I"/>
    <property type="match status" value="1"/>
</dbReference>
<evidence type="ECO:0000256" key="6">
    <source>
        <dbReference type="ARBA" id="ARBA00047334"/>
    </source>
</evidence>
<dbReference type="NCBIfam" id="TIGR00693">
    <property type="entry name" value="thiE"/>
    <property type="match status" value="1"/>
</dbReference>
<name>A0ABW8T6L0_9CLOT</name>
<dbReference type="PANTHER" id="PTHR20857:SF23">
    <property type="entry name" value="THIAMINE BIOSYNTHETIC BIFUNCTIONAL ENZYME"/>
    <property type="match status" value="1"/>
</dbReference>
<evidence type="ECO:0000256" key="10">
    <source>
        <dbReference type="RuleBase" id="RU003826"/>
    </source>
</evidence>
<reference evidence="13 14" key="1">
    <citation type="submission" date="2024-11" db="EMBL/GenBank/DDBJ databases">
        <authorList>
            <person name="Heng Y.C."/>
            <person name="Lim A.C.H."/>
            <person name="Lee J.K.Y."/>
            <person name="Kittelmann S."/>
        </authorList>
    </citation>
    <scope>NUCLEOTIDE SEQUENCE [LARGE SCALE GENOMIC DNA]</scope>
    <source>
        <strain evidence="13 14">WILCCON 0185</strain>
    </source>
</reference>
<feature type="binding site" evidence="9">
    <location>
        <position position="137"/>
    </location>
    <ligand>
        <name>4-amino-2-methyl-5-(diphosphooxymethyl)pyrimidine</name>
        <dbReference type="ChEBI" id="CHEBI:57841"/>
    </ligand>
</feature>
<keyword evidence="2 9" id="KW-0808">Transferase</keyword>
<organism evidence="13 14">
    <name type="scientific">Candidatus Clostridium stratigraminis</name>
    <dbReference type="NCBI Taxonomy" id="3381661"/>
    <lineage>
        <taxon>Bacteria</taxon>
        <taxon>Bacillati</taxon>
        <taxon>Bacillota</taxon>
        <taxon>Clostridia</taxon>
        <taxon>Eubacteriales</taxon>
        <taxon>Clostridiaceae</taxon>
        <taxon>Clostridium</taxon>
    </lineage>
</organism>
<comment type="similarity">
    <text evidence="9 10">Belongs to the thiamine-phosphate synthase family.</text>
</comment>
<evidence type="ECO:0000313" key="13">
    <source>
        <dbReference type="EMBL" id="MFL0248118.1"/>
    </source>
</evidence>
<comment type="pathway">
    <text evidence="1 9 11">Cofactor biosynthesis; thiamine diphosphate biosynthesis; thiamine phosphate from 4-amino-2-methyl-5-diphosphomethylpyrimidine and 4-methyl-5-(2-phosphoethyl)-thiazole: step 1/1.</text>
</comment>
<dbReference type="SUPFAM" id="SSF51391">
    <property type="entry name" value="Thiamin phosphate synthase"/>
    <property type="match status" value="1"/>
</dbReference>
<keyword evidence="14" id="KW-1185">Reference proteome</keyword>
<feature type="domain" description="Thiamine phosphate synthase/TenI" evidence="12">
    <location>
        <begin position="7"/>
        <end position="188"/>
    </location>
</feature>
<evidence type="ECO:0000256" key="4">
    <source>
        <dbReference type="ARBA" id="ARBA00022842"/>
    </source>
</evidence>
<dbReference type="PANTHER" id="PTHR20857">
    <property type="entry name" value="THIAMINE-PHOSPHATE PYROPHOSPHORYLASE"/>
    <property type="match status" value="1"/>
</dbReference>
<evidence type="ECO:0000256" key="3">
    <source>
        <dbReference type="ARBA" id="ARBA00022723"/>
    </source>
</evidence>
<comment type="catalytic activity">
    <reaction evidence="6 9 10">
        <text>4-methyl-5-(2-phosphooxyethyl)-thiazole + 4-amino-2-methyl-5-(diphosphooxymethyl)pyrimidine + H(+) = thiamine phosphate + diphosphate</text>
        <dbReference type="Rhea" id="RHEA:22328"/>
        <dbReference type="ChEBI" id="CHEBI:15378"/>
        <dbReference type="ChEBI" id="CHEBI:33019"/>
        <dbReference type="ChEBI" id="CHEBI:37575"/>
        <dbReference type="ChEBI" id="CHEBI:57841"/>
        <dbReference type="ChEBI" id="CHEBI:58296"/>
        <dbReference type="EC" id="2.5.1.3"/>
    </reaction>
</comment>
<feature type="binding site" evidence="9">
    <location>
        <begin position="185"/>
        <end position="186"/>
    </location>
    <ligand>
        <name>2-[(2R,5Z)-2-carboxy-4-methylthiazol-5(2H)-ylidene]ethyl phosphate</name>
        <dbReference type="ChEBI" id="CHEBI:62899"/>
    </ligand>
</feature>
<keyword evidence="4 9" id="KW-0460">Magnesium</keyword>
<dbReference type="EC" id="2.5.1.3" evidence="9"/>
<dbReference type="HAMAP" id="MF_00097">
    <property type="entry name" value="TMP_synthase"/>
    <property type="match status" value="1"/>
</dbReference>
<dbReference type="EMBL" id="JBJHZZ010000013">
    <property type="protein sequence ID" value="MFL0248118.1"/>
    <property type="molecule type" value="Genomic_DNA"/>
</dbReference>